<name>A0AAV4Y1T8_CAEEX</name>
<dbReference type="EMBL" id="BPLR01001275">
    <property type="protein sequence ID" value="GIZ01272.1"/>
    <property type="molecule type" value="Genomic_DNA"/>
</dbReference>
<evidence type="ECO:0000313" key="1">
    <source>
        <dbReference type="EMBL" id="GIZ01272.1"/>
    </source>
</evidence>
<evidence type="ECO:0000313" key="2">
    <source>
        <dbReference type="Proteomes" id="UP001054945"/>
    </source>
</evidence>
<organism evidence="1 2">
    <name type="scientific">Caerostris extrusa</name>
    <name type="common">Bark spider</name>
    <name type="synonym">Caerostris bankana</name>
    <dbReference type="NCBI Taxonomy" id="172846"/>
    <lineage>
        <taxon>Eukaryota</taxon>
        <taxon>Metazoa</taxon>
        <taxon>Ecdysozoa</taxon>
        <taxon>Arthropoda</taxon>
        <taxon>Chelicerata</taxon>
        <taxon>Arachnida</taxon>
        <taxon>Araneae</taxon>
        <taxon>Araneomorphae</taxon>
        <taxon>Entelegynae</taxon>
        <taxon>Araneoidea</taxon>
        <taxon>Araneidae</taxon>
        <taxon>Caerostris</taxon>
    </lineage>
</organism>
<dbReference type="Proteomes" id="UP001054945">
    <property type="component" value="Unassembled WGS sequence"/>
</dbReference>
<keyword evidence="2" id="KW-1185">Reference proteome</keyword>
<sequence length="98" mass="11294">MDWSCLALNTLACQTKHAWLTNQSIRKRDEMRVCDPQEGVRSKLQCTVLINLKIYRQNNLVVLYFDDLGILELNWIPQRSSLSIQSPPRGIKGKLPPD</sequence>
<comment type="caution">
    <text evidence="1">The sequence shown here is derived from an EMBL/GenBank/DDBJ whole genome shotgun (WGS) entry which is preliminary data.</text>
</comment>
<gene>
    <name evidence="1" type="ORF">CEXT_441911</name>
</gene>
<protein>
    <submittedName>
        <fullName evidence="1">Uncharacterized protein</fullName>
    </submittedName>
</protein>
<reference evidence="1 2" key="1">
    <citation type="submission" date="2021-06" db="EMBL/GenBank/DDBJ databases">
        <title>Caerostris extrusa draft genome.</title>
        <authorList>
            <person name="Kono N."/>
            <person name="Arakawa K."/>
        </authorList>
    </citation>
    <scope>NUCLEOTIDE SEQUENCE [LARGE SCALE GENOMIC DNA]</scope>
</reference>
<proteinExistence type="predicted"/>
<dbReference type="AlphaFoldDB" id="A0AAV4Y1T8"/>
<accession>A0AAV4Y1T8</accession>